<keyword evidence="10" id="KW-1185">Reference proteome</keyword>
<protein>
    <submittedName>
        <fullName evidence="9">FecCD family ABC transporter permease</fullName>
    </submittedName>
</protein>
<dbReference type="Pfam" id="PF01032">
    <property type="entry name" value="FecCD"/>
    <property type="match status" value="1"/>
</dbReference>
<dbReference type="PANTHER" id="PTHR30472">
    <property type="entry name" value="FERRIC ENTEROBACTIN TRANSPORT SYSTEM PERMEASE PROTEIN"/>
    <property type="match status" value="1"/>
</dbReference>
<feature type="transmembrane region" description="Helical" evidence="8">
    <location>
        <begin position="84"/>
        <end position="106"/>
    </location>
</feature>
<evidence type="ECO:0000256" key="7">
    <source>
        <dbReference type="ARBA" id="ARBA00023136"/>
    </source>
</evidence>
<feature type="transmembrane region" description="Helical" evidence="8">
    <location>
        <begin position="144"/>
        <end position="165"/>
    </location>
</feature>
<feature type="transmembrane region" description="Helical" evidence="8">
    <location>
        <begin position="112"/>
        <end position="132"/>
    </location>
</feature>
<dbReference type="Gene3D" id="1.10.3470.10">
    <property type="entry name" value="ABC transporter involved in vitamin B12 uptake, BtuC"/>
    <property type="match status" value="1"/>
</dbReference>
<evidence type="ECO:0000313" key="9">
    <source>
        <dbReference type="EMBL" id="MFD0966661.1"/>
    </source>
</evidence>
<gene>
    <name evidence="9" type="ORF">ACFQ02_07400</name>
</gene>
<evidence type="ECO:0000256" key="6">
    <source>
        <dbReference type="ARBA" id="ARBA00022989"/>
    </source>
</evidence>
<evidence type="ECO:0000256" key="4">
    <source>
        <dbReference type="ARBA" id="ARBA00022475"/>
    </source>
</evidence>
<name>A0ABW3I9L5_9PAST</name>
<comment type="caution">
    <text evidence="9">The sequence shown here is derived from an EMBL/GenBank/DDBJ whole genome shotgun (WGS) entry which is preliminary data.</text>
</comment>
<keyword evidence="4" id="KW-1003">Cell membrane</keyword>
<evidence type="ECO:0000256" key="5">
    <source>
        <dbReference type="ARBA" id="ARBA00022692"/>
    </source>
</evidence>
<feature type="transmembrane region" description="Helical" evidence="8">
    <location>
        <begin position="274"/>
        <end position="293"/>
    </location>
</feature>
<keyword evidence="6 8" id="KW-1133">Transmembrane helix</keyword>
<evidence type="ECO:0000256" key="8">
    <source>
        <dbReference type="SAM" id="Phobius"/>
    </source>
</evidence>
<feature type="transmembrane region" description="Helical" evidence="8">
    <location>
        <begin position="185"/>
        <end position="205"/>
    </location>
</feature>
<evidence type="ECO:0000256" key="1">
    <source>
        <dbReference type="ARBA" id="ARBA00004651"/>
    </source>
</evidence>
<keyword evidence="3" id="KW-0813">Transport</keyword>
<dbReference type="EMBL" id="JBHTJN010000012">
    <property type="protein sequence ID" value="MFD0966661.1"/>
    <property type="molecule type" value="Genomic_DNA"/>
</dbReference>
<dbReference type="InterPro" id="IPR000522">
    <property type="entry name" value="ABC_transptr_permease_BtuC"/>
</dbReference>
<dbReference type="Proteomes" id="UP001596996">
    <property type="component" value="Unassembled WGS sequence"/>
</dbReference>
<proteinExistence type="inferred from homology"/>
<sequence>MRKSYYLILLLIFLLLTLLITSNIGAVSLTWQDLWHTDINSSQWQIWLHIRLPRLFLALIVGLALAVSGTLFQGLFHNPMADPSLIGVNSGASLAVGLSIILPSILPSQFTLYSTMVSAFIGSLTVSALIYGLSYRSYGSINKLLLSGIAVNALCFATVGILTYISNDQQLRQFSLWTMGSLGQAQWEPLLIATILILPTALYTFTLANKLNLLQLGDEEAHYLGVNVLKLKKQLIVLGALLVGSAVAVSGVIGFIGLVIPHLVRFKLGADHRWVLPASALCGATLLIIADTLARTVVSPAELPVGMLTSFIGAPYFLWLVINSSEGKQ</sequence>
<evidence type="ECO:0000256" key="2">
    <source>
        <dbReference type="ARBA" id="ARBA00007935"/>
    </source>
</evidence>
<dbReference type="PANTHER" id="PTHR30472:SF25">
    <property type="entry name" value="ABC TRANSPORTER PERMEASE PROTEIN MJ0876-RELATED"/>
    <property type="match status" value="1"/>
</dbReference>
<dbReference type="SUPFAM" id="SSF81345">
    <property type="entry name" value="ABC transporter involved in vitamin B12 uptake, BtuC"/>
    <property type="match status" value="1"/>
</dbReference>
<dbReference type="RefSeq" id="WP_380821237.1">
    <property type="nucleotide sequence ID" value="NZ_JBHTJN010000012.1"/>
</dbReference>
<feature type="transmembrane region" description="Helical" evidence="8">
    <location>
        <begin position="305"/>
        <end position="322"/>
    </location>
</feature>
<comment type="subcellular location">
    <subcellularLocation>
        <location evidence="1">Cell membrane</location>
        <topology evidence="1">Multi-pass membrane protein</topology>
    </subcellularLocation>
</comment>
<feature type="transmembrane region" description="Helical" evidence="8">
    <location>
        <begin position="50"/>
        <end position="72"/>
    </location>
</feature>
<keyword evidence="5 8" id="KW-0812">Transmembrane</keyword>
<feature type="transmembrane region" description="Helical" evidence="8">
    <location>
        <begin position="235"/>
        <end position="262"/>
    </location>
</feature>
<keyword evidence="7 8" id="KW-0472">Membrane</keyword>
<accession>A0ABW3I9L5</accession>
<reference evidence="10" key="1">
    <citation type="journal article" date="2019" name="Int. J. Syst. Evol. Microbiol.">
        <title>The Global Catalogue of Microorganisms (GCM) 10K type strain sequencing project: providing services to taxonomists for standard genome sequencing and annotation.</title>
        <authorList>
            <consortium name="The Broad Institute Genomics Platform"/>
            <consortium name="The Broad Institute Genome Sequencing Center for Infectious Disease"/>
            <person name="Wu L."/>
            <person name="Ma J."/>
        </authorList>
    </citation>
    <scope>NUCLEOTIDE SEQUENCE [LARGE SCALE GENOMIC DNA]</scope>
    <source>
        <strain evidence="10">CCUG 61707</strain>
    </source>
</reference>
<comment type="similarity">
    <text evidence="2">Belongs to the binding-protein-dependent transport system permease family. FecCD subfamily.</text>
</comment>
<dbReference type="CDD" id="cd06550">
    <property type="entry name" value="TM_ABC_iron-siderophores_like"/>
    <property type="match status" value="1"/>
</dbReference>
<dbReference type="InterPro" id="IPR037294">
    <property type="entry name" value="ABC_BtuC-like"/>
</dbReference>
<organism evidence="9 10">
    <name type="scientific">Seminibacterium arietis</name>
    <dbReference type="NCBI Taxonomy" id="1173502"/>
    <lineage>
        <taxon>Bacteria</taxon>
        <taxon>Pseudomonadati</taxon>
        <taxon>Pseudomonadota</taxon>
        <taxon>Gammaproteobacteria</taxon>
        <taxon>Pasteurellales</taxon>
        <taxon>Pasteurellaceae</taxon>
        <taxon>Seminibacterium</taxon>
    </lineage>
</organism>
<evidence type="ECO:0000313" key="10">
    <source>
        <dbReference type="Proteomes" id="UP001596996"/>
    </source>
</evidence>
<evidence type="ECO:0000256" key="3">
    <source>
        <dbReference type="ARBA" id="ARBA00022448"/>
    </source>
</evidence>